<name>A0AAD3CUX0_9STRA</name>
<gene>
    <name evidence="2" type="ORF">CTEN210_09182</name>
</gene>
<dbReference type="AlphaFoldDB" id="A0AAD3CUX0"/>
<organism evidence="2 3">
    <name type="scientific">Chaetoceros tenuissimus</name>
    <dbReference type="NCBI Taxonomy" id="426638"/>
    <lineage>
        <taxon>Eukaryota</taxon>
        <taxon>Sar</taxon>
        <taxon>Stramenopiles</taxon>
        <taxon>Ochrophyta</taxon>
        <taxon>Bacillariophyta</taxon>
        <taxon>Coscinodiscophyceae</taxon>
        <taxon>Chaetocerotophycidae</taxon>
        <taxon>Chaetocerotales</taxon>
        <taxon>Chaetocerotaceae</taxon>
        <taxon>Chaetoceros</taxon>
    </lineage>
</organism>
<evidence type="ECO:0000313" key="3">
    <source>
        <dbReference type="Proteomes" id="UP001054902"/>
    </source>
</evidence>
<feature type="compositionally biased region" description="Basic and acidic residues" evidence="1">
    <location>
        <begin position="118"/>
        <end position="135"/>
    </location>
</feature>
<evidence type="ECO:0000256" key="1">
    <source>
        <dbReference type="SAM" id="MobiDB-lite"/>
    </source>
</evidence>
<proteinExistence type="predicted"/>
<feature type="region of interest" description="Disordered" evidence="1">
    <location>
        <begin position="1"/>
        <end position="41"/>
    </location>
</feature>
<dbReference type="Proteomes" id="UP001054902">
    <property type="component" value="Unassembled WGS sequence"/>
</dbReference>
<reference evidence="2 3" key="1">
    <citation type="journal article" date="2021" name="Sci. Rep.">
        <title>The genome of the diatom Chaetoceros tenuissimus carries an ancient integrated fragment of an extant virus.</title>
        <authorList>
            <person name="Hongo Y."/>
            <person name="Kimura K."/>
            <person name="Takaki Y."/>
            <person name="Yoshida Y."/>
            <person name="Baba S."/>
            <person name="Kobayashi G."/>
            <person name="Nagasaki K."/>
            <person name="Hano T."/>
            <person name="Tomaru Y."/>
        </authorList>
    </citation>
    <scope>NUCLEOTIDE SEQUENCE [LARGE SCALE GENOMIC DNA]</scope>
    <source>
        <strain evidence="2 3">NIES-3715</strain>
    </source>
</reference>
<dbReference type="EMBL" id="BLLK01000045">
    <property type="protein sequence ID" value="GFH52706.1"/>
    <property type="molecule type" value="Genomic_DNA"/>
</dbReference>
<feature type="compositionally biased region" description="Low complexity" evidence="1">
    <location>
        <begin position="26"/>
        <end position="41"/>
    </location>
</feature>
<keyword evidence="3" id="KW-1185">Reference proteome</keyword>
<sequence length="141" mass="15935">MPTSIRMQQMKRNGEEEDNNEHSSSTEESSSDESSASTSSHLSVRLDLLVQNSINLKKSHTSVVNLRKIHGVHRSPQLRKRDTTNSDIGDIGVSDADSSSNESSDEDSNMENEESEMYFEKSNDLDFRQFDDDQNHQIVTI</sequence>
<accession>A0AAD3CUX0</accession>
<feature type="compositionally biased region" description="Polar residues" evidence="1">
    <location>
        <begin position="1"/>
        <end position="11"/>
    </location>
</feature>
<feature type="compositionally biased region" description="Basic residues" evidence="1">
    <location>
        <begin position="67"/>
        <end position="78"/>
    </location>
</feature>
<protein>
    <submittedName>
        <fullName evidence="2">Uncharacterized protein</fullName>
    </submittedName>
</protein>
<feature type="compositionally biased region" description="Acidic residues" evidence="1">
    <location>
        <begin position="103"/>
        <end position="117"/>
    </location>
</feature>
<evidence type="ECO:0000313" key="2">
    <source>
        <dbReference type="EMBL" id="GFH52706.1"/>
    </source>
</evidence>
<feature type="region of interest" description="Disordered" evidence="1">
    <location>
        <begin position="60"/>
        <end position="141"/>
    </location>
</feature>
<comment type="caution">
    <text evidence="2">The sequence shown here is derived from an EMBL/GenBank/DDBJ whole genome shotgun (WGS) entry which is preliminary data.</text>
</comment>